<dbReference type="OrthoDB" id="5918037at2"/>
<protein>
    <recommendedName>
        <fullName evidence="1">Antitoxin Xre/MbcA/ParS-like toxin-binding domain-containing protein</fullName>
    </recommendedName>
</protein>
<dbReference type="NCBIfam" id="TIGR02293">
    <property type="entry name" value="TAS_TIGR02293"/>
    <property type="match status" value="1"/>
</dbReference>
<evidence type="ECO:0000313" key="3">
    <source>
        <dbReference type="Proteomes" id="UP000239724"/>
    </source>
</evidence>
<dbReference type="InterPro" id="IPR011979">
    <property type="entry name" value="Antitox_Xre"/>
</dbReference>
<feature type="domain" description="Antitoxin Xre/MbcA/ParS-like toxin-binding" evidence="1">
    <location>
        <begin position="31"/>
        <end position="80"/>
    </location>
</feature>
<comment type="caution">
    <text evidence="2">The sequence shown here is derived from an EMBL/GenBank/DDBJ whole genome shotgun (WGS) entry which is preliminary data.</text>
</comment>
<organism evidence="2 3">
    <name type="scientific">Rhodopila globiformis</name>
    <name type="common">Rhodopseudomonas globiformis</name>
    <dbReference type="NCBI Taxonomy" id="1071"/>
    <lineage>
        <taxon>Bacteria</taxon>
        <taxon>Pseudomonadati</taxon>
        <taxon>Pseudomonadota</taxon>
        <taxon>Alphaproteobacteria</taxon>
        <taxon>Acetobacterales</taxon>
        <taxon>Acetobacteraceae</taxon>
        <taxon>Rhodopila</taxon>
    </lineage>
</organism>
<gene>
    <name evidence="2" type="ORF">CCS01_11405</name>
</gene>
<reference evidence="2 3" key="1">
    <citation type="journal article" date="2018" name="Arch. Microbiol.">
        <title>New insights into the metabolic potential of the phototrophic purple bacterium Rhodopila globiformis DSM 161(T) from its draft genome sequence and evidence for a vanadium-dependent nitrogenase.</title>
        <authorList>
            <person name="Imhoff J.F."/>
            <person name="Rahn T."/>
            <person name="Kunzel S."/>
            <person name="Neulinger S.C."/>
        </authorList>
    </citation>
    <scope>NUCLEOTIDE SEQUENCE [LARGE SCALE GENOMIC DNA]</scope>
    <source>
        <strain evidence="2 3">DSM 161</strain>
    </source>
</reference>
<dbReference type="AlphaFoldDB" id="A0A2S6NID6"/>
<dbReference type="InterPro" id="IPR024467">
    <property type="entry name" value="Xre/MbcA/ParS-like_toxin-bd"/>
</dbReference>
<evidence type="ECO:0000259" key="1">
    <source>
        <dbReference type="Pfam" id="PF09722"/>
    </source>
</evidence>
<dbReference type="EMBL" id="NHRY01000114">
    <property type="protein sequence ID" value="PPQ34366.1"/>
    <property type="molecule type" value="Genomic_DNA"/>
</dbReference>
<keyword evidence="3" id="KW-1185">Reference proteome</keyword>
<name>A0A2S6NID6_RHOGL</name>
<dbReference type="Pfam" id="PF09722">
    <property type="entry name" value="Xre_MbcA_ParS_C"/>
    <property type="match status" value="1"/>
</dbReference>
<evidence type="ECO:0000313" key="2">
    <source>
        <dbReference type="EMBL" id="PPQ34366.1"/>
    </source>
</evidence>
<sequence>MSLRTIRARKKAVTRPISSRRRDVSKILAMASAVLGSRQEAEQWLLRPATGLNQQRPIDLLATSRGIEIVGDFLGRLKYGVYT</sequence>
<accession>A0A2S6NID6</accession>
<proteinExistence type="predicted"/>
<dbReference type="RefSeq" id="WP_104518973.1">
    <property type="nucleotide sequence ID" value="NZ_NHRY01000114.1"/>
</dbReference>
<dbReference type="Proteomes" id="UP000239724">
    <property type="component" value="Unassembled WGS sequence"/>
</dbReference>